<evidence type="ECO:0000313" key="5">
    <source>
        <dbReference type="EMBL" id="KAK4157641.1"/>
    </source>
</evidence>
<dbReference type="InterPro" id="IPR051299">
    <property type="entry name" value="AB_hydrolase_lip/est"/>
</dbReference>
<keyword evidence="1 3" id="KW-0732">Signal</keyword>
<dbReference type="Proteomes" id="UP001302745">
    <property type="component" value="Unassembled WGS sequence"/>
</dbReference>
<dbReference type="Pfam" id="PF01764">
    <property type="entry name" value="Lipase_3"/>
    <property type="match status" value="1"/>
</dbReference>
<dbReference type="GO" id="GO:0016787">
    <property type="term" value="F:hydrolase activity"/>
    <property type="evidence" value="ECO:0007669"/>
    <property type="project" value="UniProtKB-KW"/>
</dbReference>
<dbReference type="CDD" id="cd00519">
    <property type="entry name" value="Lipase_3"/>
    <property type="match status" value="1"/>
</dbReference>
<dbReference type="PANTHER" id="PTHR46640">
    <property type="entry name" value="TRIACYLGLYCEROL LIPASE, PUTATIVE (AFU_ORTHOLOGUE AFUA_6G06510)-RELATED"/>
    <property type="match status" value="1"/>
</dbReference>
<protein>
    <submittedName>
        <fullName evidence="5">Alpha/Beta hydrolase protein</fullName>
    </submittedName>
</protein>
<dbReference type="GO" id="GO:0006629">
    <property type="term" value="P:lipid metabolic process"/>
    <property type="evidence" value="ECO:0007669"/>
    <property type="project" value="InterPro"/>
</dbReference>
<dbReference type="SUPFAM" id="SSF53474">
    <property type="entry name" value="alpha/beta-Hydrolases"/>
    <property type="match status" value="1"/>
</dbReference>
<dbReference type="InterPro" id="IPR002921">
    <property type="entry name" value="Fungal_lipase-type"/>
</dbReference>
<evidence type="ECO:0000256" key="3">
    <source>
        <dbReference type="SAM" id="SignalP"/>
    </source>
</evidence>
<evidence type="ECO:0000259" key="4">
    <source>
        <dbReference type="Pfam" id="PF01764"/>
    </source>
</evidence>
<accession>A0AAN7A296</accession>
<sequence>MKGFLITCLSLASLALGAPSLRRQDGVTAQLLNKFKLYAQWSVAASCNNEKAAGEAVTCQPGQCSMFDSHNATVVASFIGTILDTRGFVAVDPVDQQIVVSFRGTTSVRNWIVDIFFLQIPCDLGAGCLAHSGFAASWVEVASRVLAAVNTAKAANPTYQIIVTGHSLGGSIATLATAYIRKAGHAADLYTYGAPRVGNAAFVQYVTDQPGGEYRITHTDDPVPRLPPIFANFRHTSPEYWVNEGSDGVVALNEVTYCPGYSNVDCNGGTTGLNADAHTWYFQKLDGCSTGGTPFKRAGVEMSDEELAAKLTMYAKLDAEVAKNLHAEGQS</sequence>
<evidence type="ECO:0000256" key="2">
    <source>
        <dbReference type="ARBA" id="ARBA00022801"/>
    </source>
</evidence>
<gene>
    <name evidence="5" type="ORF">C8A00DRAFT_40066</name>
</gene>
<dbReference type="InterPro" id="IPR029058">
    <property type="entry name" value="AB_hydrolase_fold"/>
</dbReference>
<organism evidence="5 6">
    <name type="scientific">Chaetomidium leptoderma</name>
    <dbReference type="NCBI Taxonomy" id="669021"/>
    <lineage>
        <taxon>Eukaryota</taxon>
        <taxon>Fungi</taxon>
        <taxon>Dikarya</taxon>
        <taxon>Ascomycota</taxon>
        <taxon>Pezizomycotina</taxon>
        <taxon>Sordariomycetes</taxon>
        <taxon>Sordariomycetidae</taxon>
        <taxon>Sordariales</taxon>
        <taxon>Chaetomiaceae</taxon>
        <taxon>Chaetomidium</taxon>
    </lineage>
</organism>
<dbReference type="Gene3D" id="3.40.50.1820">
    <property type="entry name" value="alpha/beta hydrolase"/>
    <property type="match status" value="1"/>
</dbReference>
<dbReference type="EMBL" id="MU856848">
    <property type="protein sequence ID" value="KAK4157641.1"/>
    <property type="molecule type" value="Genomic_DNA"/>
</dbReference>
<dbReference type="PANTHER" id="PTHR46640:SF1">
    <property type="entry name" value="FUNGAL LIPASE-LIKE DOMAIN-CONTAINING PROTEIN-RELATED"/>
    <property type="match status" value="1"/>
</dbReference>
<dbReference type="AlphaFoldDB" id="A0AAN7A296"/>
<keyword evidence="2 5" id="KW-0378">Hydrolase</keyword>
<feature type="signal peptide" evidence="3">
    <location>
        <begin position="1"/>
        <end position="17"/>
    </location>
</feature>
<name>A0AAN7A296_9PEZI</name>
<reference evidence="5" key="2">
    <citation type="submission" date="2023-05" db="EMBL/GenBank/DDBJ databases">
        <authorList>
            <consortium name="Lawrence Berkeley National Laboratory"/>
            <person name="Steindorff A."/>
            <person name="Hensen N."/>
            <person name="Bonometti L."/>
            <person name="Westerberg I."/>
            <person name="Brannstrom I.O."/>
            <person name="Guillou S."/>
            <person name="Cros-Aarteil S."/>
            <person name="Calhoun S."/>
            <person name="Haridas S."/>
            <person name="Kuo A."/>
            <person name="Mondo S."/>
            <person name="Pangilinan J."/>
            <person name="Riley R."/>
            <person name="Labutti K."/>
            <person name="Andreopoulos B."/>
            <person name="Lipzen A."/>
            <person name="Chen C."/>
            <person name="Yanf M."/>
            <person name="Daum C."/>
            <person name="Ng V."/>
            <person name="Clum A."/>
            <person name="Ohm R."/>
            <person name="Martin F."/>
            <person name="Silar P."/>
            <person name="Natvig D."/>
            <person name="Lalanne C."/>
            <person name="Gautier V."/>
            <person name="Ament-Velasquez S.L."/>
            <person name="Kruys A."/>
            <person name="Hutchinson M.I."/>
            <person name="Powell A.J."/>
            <person name="Barry K."/>
            <person name="Miller A.N."/>
            <person name="Grigoriev I.V."/>
            <person name="Debuchy R."/>
            <person name="Gladieux P."/>
            <person name="Thoren M.H."/>
            <person name="Johannesson H."/>
        </authorList>
    </citation>
    <scope>NUCLEOTIDE SEQUENCE</scope>
    <source>
        <strain evidence="5">CBS 538.74</strain>
    </source>
</reference>
<feature type="domain" description="Fungal lipase-type" evidence="4">
    <location>
        <begin position="99"/>
        <end position="229"/>
    </location>
</feature>
<feature type="chain" id="PRO_5043019864" evidence="3">
    <location>
        <begin position="18"/>
        <end position="331"/>
    </location>
</feature>
<keyword evidence="6" id="KW-1185">Reference proteome</keyword>
<reference evidence="5" key="1">
    <citation type="journal article" date="2023" name="Mol. Phylogenet. Evol.">
        <title>Genome-scale phylogeny and comparative genomics of the fungal order Sordariales.</title>
        <authorList>
            <person name="Hensen N."/>
            <person name="Bonometti L."/>
            <person name="Westerberg I."/>
            <person name="Brannstrom I.O."/>
            <person name="Guillou S."/>
            <person name="Cros-Aarteil S."/>
            <person name="Calhoun S."/>
            <person name="Haridas S."/>
            <person name="Kuo A."/>
            <person name="Mondo S."/>
            <person name="Pangilinan J."/>
            <person name="Riley R."/>
            <person name="LaButti K."/>
            <person name="Andreopoulos B."/>
            <person name="Lipzen A."/>
            <person name="Chen C."/>
            <person name="Yan M."/>
            <person name="Daum C."/>
            <person name="Ng V."/>
            <person name="Clum A."/>
            <person name="Steindorff A."/>
            <person name="Ohm R.A."/>
            <person name="Martin F."/>
            <person name="Silar P."/>
            <person name="Natvig D.O."/>
            <person name="Lalanne C."/>
            <person name="Gautier V."/>
            <person name="Ament-Velasquez S.L."/>
            <person name="Kruys A."/>
            <person name="Hutchinson M.I."/>
            <person name="Powell A.J."/>
            <person name="Barry K."/>
            <person name="Miller A.N."/>
            <person name="Grigoriev I.V."/>
            <person name="Debuchy R."/>
            <person name="Gladieux P."/>
            <person name="Hiltunen Thoren M."/>
            <person name="Johannesson H."/>
        </authorList>
    </citation>
    <scope>NUCLEOTIDE SEQUENCE</scope>
    <source>
        <strain evidence="5">CBS 538.74</strain>
    </source>
</reference>
<evidence type="ECO:0000256" key="1">
    <source>
        <dbReference type="ARBA" id="ARBA00022729"/>
    </source>
</evidence>
<evidence type="ECO:0000313" key="6">
    <source>
        <dbReference type="Proteomes" id="UP001302745"/>
    </source>
</evidence>
<comment type="caution">
    <text evidence="5">The sequence shown here is derived from an EMBL/GenBank/DDBJ whole genome shotgun (WGS) entry which is preliminary data.</text>
</comment>
<proteinExistence type="predicted"/>